<dbReference type="GO" id="GO:0006276">
    <property type="term" value="P:plasmid maintenance"/>
    <property type="evidence" value="ECO:0007669"/>
    <property type="project" value="InterPro"/>
</dbReference>
<dbReference type="GO" id="GO:0008657">
    <property type="term" value="F:DNA topoisomerase type II (double strand cut, ATP-hydrolyzing) inhibitor activity"/>
    <property type="evidence" value="ECO:0007669"/>
    <property type="project" value="InterPro"/>
</dbReference>
<proteinExistence type="inferred from homology"/>
<evidence type="ECO:0000256" key="4">
    <source>
        <dbReference type="ARBA" id="ARBA00022649"/>
    </source>
</evidence>
<evidence type="ECO:0000256" key="5">
    <source>
        <dbReference type="ARBA" id="ARBA00023015"/>
    </source>
</evidence>
<evidence type="ECO:0000313" key="9">
    <source>
        <dbReference type="EMBL" id="ACN58139.1"/>
    </source>
</evidence>
<evidence type="ECO:0000256" key="6">
    <source>
        <dbReference type="ARBA" id="ARBA00023163"/>
    </source>
</evidence>
<name>C0LEG5_YEREN</name>
<organism evidence="9">
    <name type="scientific">Yersinia enterocolitica</name>
    <dbReference type="NCBI Taxonomy" id="630"/>
    <lineage>
        <taxon>Bacteria</taxon>
        <taxon>Pseudomonadati</taxon>
        <taxon>Pseudomonadota</taxon>
        <taxon>Gammaproteobacteria</taxon>
        <taxon>Enterobacterales</taxon>
        <taxon>Yersiniaceae</taxon>
        <taxon>Yersinia</taxon>
    </lineage>
</organism>
<evidence type="ECO:0000256" key="8">
    <source>
        <dbReference type="ARBA" id="ARBA00033135"/>
    </source>
</evidence>
<evidence type="ECO:0000256" key="7">
    <source>
        <dbReference type="ARBA" id="ARBA00029628"/>
    </source>
</evidence>
<protein>
    <recommendedName>
        <fullName evidence="2">Toxin CcdB</fullName>
    </recommendedName>
    <alternativeName>
        <fullName evidence="8">Cytotoxic protein CcdB</fullName>
    </alternativeName>
    <alternativeName>
        <fullName evidence="7">Protein LetD</fullName>
    </alternativeName>
</protein>
<accession>C0LEG5</accession>
<comment type="similarity">
    <text evidence="1">Belongs to the CcdB toxin family.</text>
</comment>
<dbReference type="Pfam" id="PF01845">
    <property type="entry name" value="CcdB"/>
    <property type="match status" value="1"/>
</dbReference>
<dbReference type="InterPro" id="IPR011067">
    <property type="entry name" value="Plasmid_toxin/cell-grow_inhib"/>
</dbReference>
<dbReference type="RefSeq" id="WP_012666377.1">
    <property type="nucleotide sequence ID" value="NC_012208.1"/>
</dbReference>
<evidence type="ECO:0000256" key="3">
    <source>
        <dbReference type="ARBA" id="ARBA00022491"/>
    </source>
</evidence>
<keyword evidence="9" id="KW-0614">Plasmid</keyword>
<keyword evidence="4" id="KW-1277">Toxin-antitoxin system</keyword>
<dbReference type="AlphaFoldDB" id="C0LEG5"/>
<reference evidence="9" key="1">
    <citation type="submission" date="2009-02" db="EMBL/GenBank/DDBJ databases">
        <title>Adding to Yersinia enterocolitica gene pool diversity: two cryptic plasmids from a biotype 1A isolate.</title>
        <authorList>
            <person name="Lepka D."/>
            <person name="Kerrinnes T."/>
            <person name="Skiebe E."/>
            <person name="Hahn B."/>
            <person name="Fruth A."/>
            <person name="Wilharm G."/>
        </authorList>
    </citation>
    <scope>NUCLEOTIDE SEQUENCE</scope>
    <source>
        <strain evidence="9">07-04449</strain>
        <plasmid evidence="9">pYe4449-1</plasmid>
    </source>
</reference>
<dbReference type="InterPro" id="IPR002712">
    <property type="entry name" value="CcdB"/>
</dbReference>
<keyword evidence="3" id="KW-0678">Repressor</keyword>
<keyword evidence="5" id="KW-0805">Transcription regulation</keyword>
<keyword evidence="6" id="KW-0804">Transcription</keyword>
<evidence type="ECO:0000256" key="1">
    <source>
        <dbReference type="ARBA" id="ARBA00005230"/>
    </source>
</evidence>
<sequence>MQFMVYRNNGNSRAYPYLLDVQSDIIGELNTRLVIPLFLLDEVSGRPARRLNPVLNVDGEDFLVMTHEMASVRHSQLGEEVVSVREQRQAIKNALDFLLDGF</sequence>
<dbReference type="EMBL" id="FJ696405">
    <property type="protein sequence ID" value="ACN58139.1"/>
    <property type="molecule type" value="Genomic_DNA"/>
</dbReference>
<dbReference type="Gene3D" id="2.30.30.110">
    <property type="match status" value="1"/>
</dbReference>
<dbReference type="SUPFAM" id="SSF50118">
    <property type="entry name" value="Cell growth inhibitor/plasmid maintenance toxic component"/>
    <property type="match status" value="1"/>
</dbReference>
<geneLocation type="plasmid" evidence="9">
    <name>pYe4449-1</name>
</geneLocation>
<evidence type="ECO:0000256" key="2">
    <source>
        <dbReference type="ARBA" id="ARBA00015075"/>
    </source>
</evidence>